<dbReference type="Proteomes" id="UP000521943">
    <property type="component" value="Unassembled WGS sequence"/>
</dbReference>
<keyword evidence="3" id="KW-1185">Reference proteome</keyword>
<sequence>MSSRPVSCRLLAPLRPRGSWKYAIALSTCSIVILIFFTSHFARNGQLEWVLFPSEKAGVIGGDELGWNLTPSDSKGDVPIGVEGTCTPEEYAQGQWVRRPYWTRPGPLSRTNASDQSYYDLLHGAHGPEKMAAKEDILKFARLEGCASGGEYIWNQLAASKEEQWDRFPKALDWEWVPGGRCTGGGGFREWVVEDVLRDLVEGGGWLLVGDSITGNHFFSISCLLYPHVVWRKEDSKERDALQSLYLNASSPLASGFQYPADFNVTTTPLISFKRVDLLWSIEDLVEMHRKHHPEFYVKNETFKLFGSEPVWTISPDAYLDIFLGPAATANYKAMVVSTAGHWTTNLFRGYHKTSGSDLAPAAASPSSPSESFEDVEPLLGYDGLLVFFKEVMVRWAKAVQLRLDAHASLESTAESAPQRQVLVRAYMAGHADCHKQREPFTEVKPVVNMWNWSEFWRYNRIWTDLLSPSTGSKPRPYENVHFLDLDRPGALRPDGHVAADCLHIMTGSGVLEGWTHYIWHYVTKQIH</sequence>
<evidence type="ECO:0000256" key="1">
    <source>
        <dbReference type="SAM" id="Phobius"/>
    </source>
</evidence>
<gene>
    <name evidence="2" type="ORF">DFP72DRAFT_61727</name>
</gene>
<accession>A0A8H6HDN1</accession>
<dbReference type="EMBL" id="JACGCI010000112">
    <property type="protein sequence ID" value="KAF6744959.1"/>
    <property type="molecule type" value="Genomic_DNA"/>
</dbReference>
<dbReference type="OrthoDB" id="630188at2759"/>
<comment type="caution">
    <text evidence="2">The sequence shown here is derived from an EMBL/GenBank/DDBJ whole genome shotgun (WGS) entry which is preliminary data.</text>
</comment>
<keyword evidence="1" id="KW-0812">Transmembrane</keyword>
<organism evidence="2 3">
    <name type="scientific">Ephemerocybe angulata</name>
    <dbReference type="NCBI Taxonomy" id="980116"/>
    <lineage>
        <taxon>Eukaryota</taxon>
        <taxon>Fungi</taxon>
        <taxon>Dikarya</taxon>
        <taxon>Basidiomycota</taxon>
        <taxon>Agaricomycotina</taxon>
        <taxon>Agaricomycetes</taxon>
        <taxon>Agaricomycetidae</taxon>
        <taxon>Agaricales</taxon>
        <taxon>Agaricineae</taxon>
        <taxon>Psathyrellaceae</taxon>
        <taxon>Ephemerocybe</taxon>
    </lineage>
</organism>
<protein>
    <submittedName>
        <fullName evidence="2">Uncharacterized protein</fullName>
    </submittedName>
</protein>
<name>A0A8H6HDN1_9AGAR</name>
<reference evidence="2 3" key="1">
    <citation type="submission" date="2020-07" db="EMBL/GenBank/DDBJ databases">
        <title>Comparative genomics of pyrophilous fungi reveals a link between fire events and developmental genes.</title>
        <authorList>
            <consortium name="DOE Joint Genome Institute"/>
            <person name="Steindorff A.S."/>
            <person name="Carver A."/>
            <person name="Calhoun S."/>
            <person name="Stillman K."/>
            <person name="Liu H."/>
            <person name="Lipzen A."/>
            <person name="Pangilinan J."/>
            <person name="Labutti K."/>
            <person name="Bruns T.D."/>
            <person name="Grigoriev I.V."/>
        </authorList>
    </citation>
    <scope>NUCLEOTIDE SEQUENCE [LARGE SCALE GENOMIC DNA]</scope>
    <source>
        <strain evidence="2 3">CBS 144469</strain>
    </source>
</reference>
<proteinExistence type="predicted"/>
<evidence type="ECO:0000313" key="3">
    <source>
        <dbReference type="Proteomes" id="UP000521943"/>
    </source>
</evidence>
<keyword evidence="1" id="KW-0472">Membrane</keyword>
<dbReference type="AlphaFoldDB" id="A0A8H6HDN1"/>
<evidence type="ECO:0000313" key="2">
    <source>
        <dbReference type="EMBL" id="KAF6744959.1"/>
    </source>
</evidence>
<feature type="transmembrane region" description="Helical" evidence="1">
    <location>
        <begin position="20"/>
        <end position="42"/>
    </location>
</feature>
<keyword evidence="1" id="KW-1133">Transmembrane helix</keyword>